<dbReference type="PANTHER" id="PTHR17490">
    <property type="entry name" value="SUA5"/>
    <property type="match status" value="1"/>
</dbReference>
<keyword evidence="9" id="KW-0808">Transferase</keyword>
<dbReference type="InterPro" id="IPR006070">
    <property type="entry name" value="Sua5-like_dom"/>
</dbReference>
<keyword evidence="8" id="KW-0963">Cytoplasm</keyword>
<keyword evidence="12" id="KW-0472">Membrane</keyword>
<evidence type="ECO:0000256" key="4">
    <source>
        <dbReference type="ARBA" id="ARBA00007663"/>
    </source>
</evidence>
<dbReference type="GO" id="GO:0006450">
    <property type="term" value="P:regulation of translational fidelity"/>
    <property type="evidence" value="ECO:0007669"/>
    <property type="project" value="TreeGrafter"/>
</dbReference>
<keyword evidence="17" id="KW-1185">Reference proteome</keyword>
<dbReference type="EC" id="2.7.7.87" evidence="5"/>
<keyword evidence="10" id="KW-0809">Transit peptide</keyword>
<proteinExistence type="inferred from homology"/>
<gene>
    <name evidence="18" type="primary">LOC111104209</name>
</gene>
<dbReference type="PROSITE" id="PS51163">
    <property type="entry name" value="YRDC"/>
    <property type="match status" value="1"/>
</dbReference>
<comment type="function">
    <text evidence="14">Cytoplasmic and mitochondrial threonylcarbamoyl-AMP synthase required for the formation of a threonylcarbamoyl group on adenosine at position 37 (t(6)A37) in tRNAs that read codons beginning with adenine. Catalyzes the conversion of L-threonine, HCO(3)(-)/CO(2) and ATP to give threonylcarbamoyl-AMP (TC-AMP) as the acyladenylate intermediate, with the release of diphosphate. Participates in t(6)A37 formation in cytoplasmic and mitochondrial tRNAs. May regulate the activity of some transporters.</text>
</comment>
<dbReference type="RefSeq" id="XP_022293754.1">
    <property type="nucleotide sequence ID" value="XM_022438046.1"/>
</dbReference>
<evidence type="ECO:0000256" key="15">
    <source>
        <dbReference type="ARBA" id="ARBA00063146"/>
    </source>
</evidence>
<dbReference type="Pfam" id="PF01300">
    <property type="entry name" value="Sua5_yciO_yrdC"/>
    <property type="match status" value="1"/>
</dbReference>
<evidence type="ECO:0000256" key="14">
    <source>
        <dbReference type="ARBA" id="ARBA00058524"/>
    </source>
</evidence>
<reference evidence="18" key="1">
    <citation type="submission" date="2025-08" db="UniProtKB">
        <authorList>
            <consortium name="RefSeq"/>
        </authorList>
    </citation>
    <scope>IDENTIFICATION</scope>
    <source>
        <tissue evidence="18">Whole sample</tissue>
    </source>
</reference>
<comment type="similarity">
    <text evidence="4">Belongs to the SUA5 family.</text>
</comment>
<dbReference type="GO" id="GO:0005886">
    <property type="term" value="C:plasma membrane"/>
    <property type="evidence" value="ECO:0007669"/>
    <property type="project" value="UniProtKB-SubCell"/>
</dbReference>
<organism evidence="17 18">
    <name type="scientific">Crassostrea virginica</name>
    <name type="common">Eastern oyster</name>
    <dbReference type="NCBI Taxonomy" id="6565"/>
    <lineage>
        <taxon>Eukaryota</taxon>
        <taxon>Metazoa</taxon>
        <taxon>Spiralia</taxon>
        <taxon>Lophotrochozoa</taxon>
        <taxon>Mollusca</taxon>
        <taxon>Bivalvia</taxon>
        <taxon>Autobranchia</taxon>
        <taxon>Pteriomorphia</taxon>
        <taxon>Ostreida</taxon>
        <taxon>Ostreoidea</taxon>
        <taxon>Ostreidae</taxon>
        <taxon>Crassostrea</taxon>
    </lineage>
</organism>
<keyword evidence="7" id="KW-1003">Cell membrane</keyword>
<dbReference type="GO" id="GO:0061710">
    <property type="term" value="F:L-threonylcarbamoyladenylate synthase"/>
    <property type="evidence" value="ECO:0007669"/>
    <property type="project" value="UniProtKB-EC"/>
</dbReference>
<dbReference type="SUPFAM" id="SSF55821">
    <property type="entry name" value="YrdC/RibB"/>
    <property type="match status" value="1"/>
</dbReference>
<evidence type="ECO:0000256" key="12">
    <source>
        <dbReference type="ARBA" id="ARBA00023136"/>
    </source>
</evidence>
<evidence type="ECO:0000256" key="8">
    <source>
        <dbReference type="ARBA" id="ARBA00022490"/>
    </source>
</evidence>
<dbReference type="GeneID" id="111104209"/>
<name>A0A8B8AU54_CRAVI</name>
<dbReference type="InterPro" id="IPR050156">
    <property type="entry name" value="TC-AMP_synthase_SUA5"/>
</dbReference>
<evidence type="ECO:0000256" key="11">
    <source>
        <dbReference type="ARBA" id="ARBA00023128"/>
    </source>
</evidence>
<evidence type="ECO:0000256" key="2">
    <source>
        <dbReference type="ARBA" id="ARBA00004202"/>
    </source>
</evidence>
<dbReference type="Gene3D" id="3.90.870.10">
    <property type="entry name" value="DHBP synthase"/>
    <property type="match status" value="1"/>
</dbReference>
<evidence type="ECO:0000256" key="6">
    <source>
        <dbReference type="ARBA" id="ARBA00015492"/>
    </source>
</evidence>
<dbReference type="GO" id="GO:0000049">
    <property type="term" value="F:tRNA binding"/>
    <property type="evidence" value="ECO:0007669"/>
    <property type="project" value="TreeGrafter"/>
</dbReference>
<dbReference type="OrthoDB" id="3648309at2759"/>
<keyword evidence="11" id="KW-0496">Mitochondrion</keyword>
<dbReference type="InterPro" id="IPR017945">
    <property type="entry name" value="DHBP_synth_RibB-like_a/b_dom"/>
</dbReference>
<evidence type="ECO:0000256" key="13">
    <source>
        <dbReference type="ARBA" id="ARBA00048366"/>
    </source>
</evidence>
<evidence type="ECO:0000256" key="10">
    <source>
        <dbReference type="ARBA" id="ARBA00022946"/>
    </source>
</evidence>
<comment type="catalytic activity">
    <reaction evidence="13">
        <text>L-threonine + hydrogencarbonate + ATP = L-threonylcarbamoyladenylate + diphosphate + H2O</text>
        <dbReference type="Rhea" id="RHEA:36407"/>
        <dbReference type="ChEBI" id="CHEBI:15377"/>
        <dbReference type="ChEBI" id="CHEBI:17544"/>
        <dbReference type="ChEBI" id="CHEBI:30616"/>
        <dbReference type="ChEBI" id="CHEBI:33019"/>
        <dbReference type="ChEBI" id="CHEBI:57926"/>
        <dbReference type="ChEBI" id="CHEBI:73682"/>
        <dbReference type="EC" id="2.7.7.87"/>
    </reaction>
</comment>
<dbReference type="FunFam" id="3.90.870.10:FF:000007">
    <property type="entry name" value="YrdC N6-threonylcarbamoyltransferase domain containing"/>
    <property type="match status" value="1"/>
</dbReference>
<dbReference type="GO" id="GO:0003725">
    <property type="term" value="F:double-stranded RNA binding"/>
    <property type="evidence" value="ECO:0007669"/>
    <property type="project" value="InterPro"/>
</dbReference>
<sequence>MTHCFSKRLAVNTMARVIGICSNEIGNLVAMATDSLQSGKVIAVPTDTIYGIAALVQNSEAVDRMYNIKNRDYSKPVAISVAEIKDIYRWGKVTVSSELLSELLPGPVTVVFERTEDLNPELNPGTALVGIRIPDHKFVREISRSCQGPIALTSANVSSTQSTLNIQEFKDLWPQLDLVFDGGELGDTFHSRAGSTVVDLSVQGTYKIIREGSAIKSTLSALHSHHLQDREKR</sequence>
<comment type="subcellular location">
    <subcellularLocation>
        <location evidence="2">Cell membrane</location>
        <topology evidence="2">Peripheral membrane protein</topology>
    </subcellularLocation>
    <subcellularLocation>
        <location evidence="3">Cytoplasm</location>
    </subcellularLocation>
    <subcellularLocation>
        <location evidence="1">Mitochondrion</location>
    </subcellularLocation>
</comment>
<evidence type="ECO:0000256" key="3">
    <source>
        <dbReference type="ARBA" id="ARBA00004496"/>
    </source>
</evidence>
<dbReference type="KEGG" id="cvn:111104209"/>
<evidence type="ECO:0000256" key="1">
    <source>
        <dbReference type="ARBA" id="ARBA00004173"/>
    </source>
</evidence>
<evidence type="ECO:0000313" key="18">
    <source>
        <dbReference type="RefSeq" id="XP_022293754.1"/>
    </source>
</evidence>
<comment type="subunit">
    <text evidence="15">Interacts with RSC1A1.</text>
</comment>
<feature type="domain" description="YrdC-like" evidence="16">
    <location>
        <begin position="26"/>
        <end position="214"/>
    </location>
</feature>
<dbReference type="GO" id="GO:0005739">
    <property type="term" value="C:mitochondrion"/>
    <property type="evidence" value="ECO:0007669"/>
    <property type="project" value="UniProtKB-SubCell"/>
</dbReference>
<evidence type="ECO:0000256" key="9">
    <source>
        <dbReference type="ARBA" id="ARBA00022679"/>
    </source>
</evidence>
<protein>
    <recommendedName>
        <fullName evidence="6">Threonylcarbamoyl-AMP synthase</fullName>
        <ecNumber evidence="5">2.7.7.87</ecNumber>
    </recommendedName>
</protein>
<dbReference type="NCBIfam" id="TIGR00057">
    <property type="entry name" value="L-threonylcarbamoyladenylate synthase"/>
    <property type="match status" value="1"/>
</dbReference>
<dbReference type="AlphaFoldDB" id="A0A8B8AU54"/>
<evidence type="ECO:0000256" key="5">
    <source>
        <dbReference type="ARBA" id="ARBA00012584"/>
    </source>
</evidence>
<evidence type="ECO:0000256" key="7">
    <source>
        <dbReference type="ARBA" id="ARBA00022475"/>
    </source>
</evidence>
<evidence type="ECO:0000259" key="16">
    <source>
        <dbReference type="PROSITE" id="PS51163"/>
    </source>
</evidence>
<evidence type="ECO:0000313" key="17">
    <source>
        <dbReference type="Proteomes" id="UP000694844"/>
    </source>
</evidence>
<dbReference type="Proteomes" id="UP000694844">
    <property type="component" value="Chromosome 7"/>
</dbReference>
<accession>A0A8B8AU54</accession>
<dbReference type="PANTHER" id="PTHR17490:SF10">
    <property type="entry name" value="THREONYLCARBAMOYL-AMP SYNTHASE"/>
    <property type="match status" value="1"/>
</dbReference>